<sequence length="148" mass="16663">MKNLKIATLALFATATTAMNAQDLKTEEVPAKVRTTFTTAHTNAQDIEWEKKGDHFKVEFETNKMDHDIWYDAEGTVVKSKMEITESELPAAVVSAVKKAYADYKIDSVEVLEMNGAKTYEVEIEKGWLKERKLIIDASGKVISDMED</sequence>
<keyword evidence="1" id="KW-0732">Signal</keyword>
<feature type="signal peptide" evidence="1">
    <location>
        <begin position="1"/>
        <end position="21"/>
    </location>
</feature>
<feature type="chain" id="PRO_5022871587" description="Putative beta-lactamase-inhibitor-like PepSY-like domain-containing protein" evidence="1">
    <location>
        <begin position="22"/>
        <end position="148"/>
    </location>
</feature>
<evidence type="ECO:0000259" key="2">
    <source>
        <dbReference type="Pfam" id="PF11396"/>
    </source>
</evidence>
<accession>A0A5C7ACR8</accession>
<dbReference type="InterPro" id="IPR021533">
    <property type="entry name" value="PepSY-like"/>
</dbReference>
<evidence type="ECO:0000313" key="3">
    <source>
        <dbReference type="EMBL" id="TXE05664.1"/>
    </source>
</evidence>
<protein>
    <recommendedName>
        <fullName evidence="2">Putative beta-lactamase-inhibitor-like PepSY-like domain-containing protein</fullName>
    </recommendedName>
</protein>
<dbReference type="EMBL" id="VORX01000010">
    <property type="protein sequence ID" value="TXE05664.1"/>
    <property type="molecule type" value="Genomic_DNA"/>
</dbReference>
<proteinExistence type="predicted"/>
<evidence type="ECO:0000313" key="4">
    <source>
        <dbReference type="Proteomes" id="UP000321734"/>
    </source>
</evidence>
<dbReference type="SUPFAM" id="SSF160574">
    <property type="entry name" value="BT0923-like"/>
    <property type="match status" value="1"/>
</dbReference>
<organism evidence="3 4">
    <name type="scientific">Gelidibacter salicanalis</name>
    <dbReference type="NCBI Taxonomy" id="291193"/>
    <lineage>
        <taxon>Bacteria</taxon>
        <taxon>Pseudomonadati</taxon>
        <taxon>Bacteroidota</taxon>
        <taxon>Flavobacteriia</taxon>
        <taxon>Flavobacteriales</taxon>
        <taxon>Flavobacteriaceae</taxon>
        <taxon>Gelidibacter</taxon>
    </lineage>
</organism>
<dbReference type="OrthoDB" id="1121502at2"/>
<dbReference type="Proteomes" id="UP000321734">
    <property type="component" value="Unassembled WGS sequence"/>
</dbReference>
<keyword evidence="4" id="KW-1185">Reference proteome</keyword>
<name>A0A5C7ACR8_9FLAO</name>
<dbReference type="Gene3D" id="3.10.450.360">
    <property type="match status" value="1"/>
</dbReference>
<dbReference type="RefSeq" id="WP_146894181.1">
    <property type="nucleotide sequence ID" value="NZ_VORX01000010.1"/>
</dbReference>
<evidence type="ECO:0000256" key="1">
    <source>
        <dbReference type="SAM" id="SignalP"/>
    </source>
</evidence>
<feature type="domain" description="Putative beta-lactamase-inhibitor-like PepSY-like" evidence="2">
    <location>
        <begin position="56"/>
        <end position="143"/>
    </location>
</feature>
<dbReference type="Pfam" id="PF11396">
    <property type="entry name" value="PepSY_like"/>
    <property type="match status" value="1"/>
</dbReference>
<reference evidence="3 4" key="1">
    <citation type="submission" date="2019-08" db="EMBL/GenBank/DDBJ databases">
        <title>Genome sequence of Gelidibacter salicanalis IC162T.</title>
        <authorList>
            <person name="Bowman J.P."/>
        </authorList>
    </citation>
    <scope>NUCLEOTIDE SEQUENCE [LARGE SCALE GENOMIC DNA]</scope>
    <source>
        <strain evidence="3 4">IC162</strain>
    </source>
</reference>
<gene>
    <name evidence="3" type="ORF">ES711_15285</name>
</gene>
<dbReference type="AlphaFoldDB" id="A0A5C7ACR8"/>
<comment type="caution">
    <text evidence="3">The sequence shown here is derived from an EMBL/GenBank/DDBJ whole genome shotgun (WGS) entry which is preliminary data.</text>
</comment>